<gene>
    <name evidence="1" type="primary">Acey_s0638.g977</name>
    <name evidence="1" type="ORF">Y032_0638g977</name>
</gene>
<proteinExistence type="predicted"/>
<sequence>MVQLETLSNRRNKNDLIMVHKIVHGYTSLRMTDFFTLQNLITRGPSLKVTFPTGVAPGPGGGNRVRANVRDYYPRRAANGRGRELNNLSVVQLYLRPIRSDFSESVLDTTYTTSFYQSDMIRYPLTISYFFNIEHKRNCHLHDPQRIKHQYNG</sequence>
<dbReference type="EMBL" id="JARK01000238">
    <property type="protein sequence ID" value="EYC39871.1"/>
    <property type="molecule type" value="Genomic_DNA"/>
</dbReference>
<evidence type="ECO:0000313" key="1">
    <source>
        <dbReference type="EMBL" id="EYC39871.1"/>
    </source>
</evidence>
<protein>
    <submittedName>
        <fullName evidence="1">Uncharacterized protein</fullName>
    </submittedName>
</protein>
<organism evidence="1 2">
    <name type="scientific">Ancylostoma ceylanicum</name>
    <dbReference type="NCBI Taxonomy" id="53326"/>
    <lineage>
        <taxon>Eukaryota</taxon>
        <taxon>Metazoa</taxon>
        <taxon>Ecdysozoa</taxon>
        <taxon>Nematoda</taxon>
        <taxon>Chromadorea</taxon>
        <taxon>Rhabditida</taxon>
        <taxon>Rhabditina</taxon>
        <taxon>Rhabditomorpha</taxon>
        <taxon>Strongyloidea</taxon>
        <taxon>Ancylostomatidae</taxon>
        <taxon>Ancylostomatinae</taxon>
        <taxon>Ancylostoma</taxon>
    </lineage>
</organism>
<name>A0A016WJT1_9BILA</name>
<dbReference type="Proteomes" id="UP000024635">
    <property type="component" value="Unassembled WGS sequence"/>
</dbReference>
<comment type="caution">
    <text evidence="1">The sequence shown here is derived from an EMBL/GenBank/DDBJ whole genome shotgun (WGS) entry which is preliminary data.</text>
</comment>
<reference evidence="2" key="1">
    <citation type="journal article" date="2015" name="Nat. Genet.">
        <title>The genome and transcriptome of the zoonotic hookworm Ancylostoma ceylanicum identify infection-specific gene families.</title>
        <authorList>
            <person name="Schwarz E.M."/>
            <person name="Hu Y."/>
            <person name="Antoshechkin I."/>
            <person name="Miller M.M."/>
            <person name="Sternberg P.W."/>
            <person name="Aroian R.V."/>
        </authorList>
    </citation>
    <scope>NUCLEOTIDE SEQUENCE</scope>
    <source>
        <strain evidence="2">HY135</strain>
    </source>
</reference>
<dbReference type="AlphaFoldDB" id="A0A016WJT1"/>
<accession>A0A016WJT1</accession>
<keyword evidence="2" id="KW-1185">Reference proteome</keyword>
<evidence type="ECO:0000313" key="2">
    <source>
        <dbReference type="Proteomes" id="UP000024635"/>
    </source>
</evidence>